<dbReference type="AlphaFoldDB" id="A0A1B2EVQ2"/>
<dbReference type="EMBL" id="CP016619">
    <property type="protein sequence ID" value="ANY84023.1"/>
    <property type="molecule type" value="Genomic_DNA"/>
</dbReference>
<dbReference type="KEGG" id="moc:BB934_37810"/>
<name>A0A1B2EVQ2_9HYPH</name>
<reference evidence="1" key="1">
    <citation type="submission" date="2016-07" db="EMBL/GenBank/DDBJ databases">
        <title>Microvirga ossetica sp. nov. a new species of rhizobia isolated from root nodules of the legume species Vicia alpestris Steven originated from North Ossetia region in the Caucasus.</title>
        <authorList>
            <person name="Safronova V.I."/>
            <person name="Kuznetsova I.G."/>
            <person name="Sazanova A.L."/>
            <person name="Belimov A."/>
            <person name="Andronov E."/>
            <person name="Osledkin Y.S."/>
            <person name="Onishchuk O.P."/>
            <person name="Kurchak O.N."/>
            <person name="Shaposhnikov A.I."/>
            <person name="Willems A."/>
            <person name="Tikhonovich I.A."/>
        </authorList>
    </citation>
    <scope>NUCLEOTIDE SEQUENCE [LARGE SCALE GENOMIC DNA]</scope>
    <source>
        <strain evidence="1">V5/3M</strain>
        <plasmid evidence="1">unnamed2</plasmid>
    </source>
</reference>
<protein>
    <recommendedName>
        <fullName evidence="2">Transposase</fullName>
    </recommendedName>
</protein>
<accession>A0A1B2EVQ2</accession>
<evidence type="ECO:0008006" key="2">
    <source>
        <dbReference type="Google" id="ProtNLM"/>
    </source>
</evidence>
<keyword evidence="1" id="KW-0614">Plasmid</keyword>
<organism evidence="1">
    <name type="scientific">Microvirga ossetica</name>
    <dbReference type="NCBI Taxonomy" id="1882682"/>
    <lineage>
        <taxon>Bacteria</taxon>
        <taxon>Pseudomonadati</taxon>
        <taxon>Pseudomonadota</taxon>
        <taxon>Alphaproteobacteria</taxon>
        <taxon>Hyphomicrobiales</taxon>
        <taxon>Methylobacteriaceae</taxon>
        <taxon>Microvirga</taxon>
    </lineage>
</organism>
<gene>
    <name evidence="1" type="ORF">BB934_37810</name>
</gene>
<sequence length="59" mass="6397">MRAIETFAAGLDQDGAAVRAALTTPWSNGRAEGQITRLKLIKHTKYGRATFDPSLRAPV</sequence>
<proteinExistence type="predicted"/>
<evidence type="ECO:0000313" key="1">
    <source>
        <dbReference type="EMBL" id="ANY84023.1"/>
    </source>
</evidence>
<geneLocation type="plasmid" evidence="1">
    <name>unnamed2</name>
</geneLocation>